<evidence type="ECO:0000256" key="1">
    <source>
        <dbReference type="SAM" id="MobiDB-lite"/>
    </source>
</evidence>
<protein>
    <submittedName>
        <fullName evidence="2">Uncharacterized protein</fullName>
    </submittedName>
</protein>
<dbReference type="OrthoDB" id="5407645at2759"/>
<organism evidence="2 3">
    <name type="scientific">Heterodermia speciosa</name>
    <dbReference type="NCBI Taxonomy" id="116794"/>
    <lineage>
        <taxon>Eukaryota</taxon>
        <taxon>Fungi</taxon>
        <taxon>Dikarya</taxon>
        <taxon>Ascomycota</taxon>
        <taxon>Pezizomycotina</taxon>
        <taxon>Lecanoromycetes</taxon>
        <taxon>OSLEUM clade</taxon>
        <taxon>Lecanoromycetidae</taxon>
        <taxon>Caliciales</taxon>
        <taxon>Physciaceae</taxon>
        <taxon>Heterodermia</taxon>
    </lineage>
</organism>
<evidence type="ECO:0000313" key="2">
    <source>
        <dbReference type="EMBL" id="CAF9926337.1"/>
    </source>
</evidence>
<feature type="region of interest" description="Disordered" evidence="1">
    <location>
        <begin position="299"/>
        <end position="320"/>
    </location>
</feature>
<feature type="compositionally biased region" description="Basic and acidic residues" evidence="1">
    <location>
        <begin position="393"/>
        <end position="403"/>
    </location>
</feature>
<name>A0A8H3FJM4_9LECA</name>
<feature type="compositionally biased region" description="Acidic residues" evidence="1">
    <location>
        <begin position="44"/>
        <end position="54"/>
    </location>
</feature>
<feature type="compositionally biased region" description="Basic and acidic residues" evidence="1">
    <location>
        <begin position="299"/>
        <end position="310"/>
    </location>
</feature>
<comment type="caution">
    <text evidence="2">The sequence shown here is derived from an EMBL/GenBank/DDBJ whole genome shotgun (WGS) entry which is preliminary data.</text>
</comment>
<gene>
    <name evidence="2" type="ORF">HETSPECPRED_006308</name>
</gene>
<feature type="compositionally biased region" description="Basic and acidic residues" evidence="1">
    <location>
        <begin position="19"/>
        <end position="36"/>
    </location>
</feature>
<feature type="region of interest" description="Disordered" evidence="1">
    <location>
        <begin position="1"/>
        <end position="273"/>
    </location>
</feature>
<feature type="compositionally biased region" description="Basic residues" evidence="1">
    <location>
        <begin position="364"/>
        <end position="374"/>
    </location>
</feature>
<feature type="compositionally biased region" description="Basic and acidic residues" evidence="1">
    <location>
        <begin position="149"/>
        <end position="161"/>
    </location>
</feature>
<evidence type="ECO:0000313" key="3">
    <source>
        <dbReference type="Proteomes" id="UP000664521"/>
    </source>
</evidence>
<dbReference type="AlphaFoldDB" id="A0A8H3FJM4"/>
<dbReference type="Proteomes" id="UP000664521">
    <property type="component" value="Unassembled WGS sequence"/>
</dbReference>
<feature type="compositionally biased region" description="Basic and acidic residues" evidence="1">
    <location>
        <begin position="68"/>
        <end position="84"/>
    </location>
</feature>
<feature type="compositionally biased region" description="Low complexity" evidence="1">
    <location>
        <begin position="252"/>
        <end position="262"/>
    </location>
</feature>
<sequence length="403" mass="45990">MAAPFIGLAASPAIQNYDKVYEPVKDRVKQIPDKIKGMRGQNDQGDDYSDDDYYDQPKRHSSRRDSRRSRADDKWVEESYERKVSNRARSAGRDGPHGGGGRGLDRERRRRKYYSDSESSPSPPPKDRRKSLGEQALAVLGIGGGAAAVEHERDRERDRDRERRRRRDRDRDYARDNHRDDSRRDAYRRDDRARDGPPQDGRNKYVPAGYLANGEHNSTDGTVARREKGGGSQVATRDKGAFDEHRGEKRSSSSSSSDVCSSSEDERRTKKARGKELLTAGLAAVATIHAAQGVYKSMEARDKRHEEVAKGEISPEEARKMKNKARLQDAAAIGIAALGIKGAYSEWQEVKEHREELAEQKRDREKRHEKRLRKAERAAKRVGYGRNNSYRQSEPDLNRRYRD</sequence>
<feature type="region of interest" description="Disordered" evidence="1">
    <location>
        <begin position="356"/>
        <end position="403"/>
    </location>
</feature>
<reference evidence="2" key="1">
    <citation type="submission" date="2021-03" db="EMBL/GenBank/DDBJ databases">
        <authorList>
            <person name="Tagirdzhanova G."/>
        </authorList>
    </citation>
    <scope>NUCLEOTIDE SEQUENCE</scope>
</reference>
<proteinExistence type="predicted"/>
<feature type="compositionally biased region" description="Basic and acidic residues" evidence="1">
    <location>
        <begin position="169"/>
        <end position="203"/>
    </location>
</feature>
<keyword evidence="3" id="KW-1185">Reference proteome</keyword>
<feature type="compositionally biased region" description="Basic and acidic residues" evidence="1">
    <location>
        <begin position="236"/>
        <end position="251"/>
    </location>
</feature>
<dbReference type="EMBL" id="CAJPDS010000041">
    <property type="protein sequence ID" value="CAF9926337.1"/>
    <property type="molecule type" value="Genomic_DNA"/>
</dbReference>
<accession>A0A8H3FJM4</accession>